<dbReference type="AlphaFoldDB" id="A0AB39HRE7"/>
<gene>
    <name evidence="8" type="primary">fliD</name>
    <name evidence="8" type="ORF">AB4Y30_05130</name>
</gene>
<dbReference type="GO" id="GO:0007155">
    <property type="term" value="P:cell adhesion"/>
    <property type="evidence" value="ECO:0007669"/>
    <property type="project" value="InterPro"/>
</dbReference>
<evidence type="ECO:0000256" key="4">
    <source>
        <dbReference type="ARBA" id="ARBA00023143"/>
    </source>
</evidence>
<dbReference type="GO" id="GO:0009424">
    <property type="term" value="C:bacterial-type flagellum hook"/>
    <property type="evidence" value="ECO:0007669"/>
    <property type="project" value="UniProtKB-UniRule"/>
</dbReference>
<dbReference type="Pfam" id="PF07195">
    <property type="entry name" value="FliD_C"/>
    <property type="match status" value="1"/>
</dbReference>
<keyword evidence="5" id="KW-0964">Secreted</keyword>
<sequence length="509" mass="57605">MVMRIGGIASGMDIESIVNKLMEAERMPLERMQQDRTTLTWQRDAFRDINKKLLEFDNLMLNMRLSKTYQSKKVTSSQEGAVTASGVSTTPTGTYSIEVQKLASNAMNIGREMDIDPTKTFKELADEGVDVPLGEFKFFTFNEKENMMEEHTFTITEDDTLQSALRHINNASDNISAFYDKEAKRVVLETSRTGNHNTTTEFNGAEIGFYAVNEGEGKEQNRFFTDFLNLDATKRDAEGNLIKAEIGGENARFVYNNGLEIESKNNKYEINNITFEFHNVTNGNARITIVNDTEVAFDAIKNFVDKYNEVIDLIHGSQQEERFRDFPPLTAEQKKELSESEIKQWEEKAKSGLLRGESFLTNGLSSMRQSWYAKVDTDGAYTSITQLGITTTAAYLDGGKLEIDEEKLMQALENGAEDVNKLFNGLITGLRSSVQSTMDRVEERAGKGTSTLDNYTIGKRMKDLDKRITAFEARMIRVENRHWSQFTAMEKAIQQMNNQSSQLFAQFGG</sequence>
<evidence type="ECO:0000256" key="1">
    <source>
        <dbReference type="ARBA" id="ARBA00009764"/>
    </source>
</evidence>
<comment type="function">
    <text evidence="5">Required for morphogenesis and for the elongation of the flagellar filament by facilitating polymerization of the flagellin monomers at the tip of growing filament. Forms a capping structure, which prevents flagellin subunits (transported through the central channel of the flagellum) from leaking out without polymerization at the distal end.</text>
</comment>
<dbReference type="EMBL" id="CP162599">
    <property type="protein sequence ID" value="XDK33738.1"/>
    <property type="molecule type" value="Genomic_DNA"/>
</dbReference>
<keyword evidence="8" id="KW-0969">Cilium</keyword>
<organism evidence="8">
    <name type="scientific">Ornithinibacillus sp. 4-3</name>
    <dbReference type="NCBI Taxonomy" id="3231488"/>
    <lineage>
        <taxon>Bacteria</taxon>
        <taxon>Bacillati</taxon>
        <taxon>Bacillota</taxon>
        <taxon>Bacilli</taxon>
        <taxon>Bacillales</taxon>
        <taxon>Bacillaceae</taxon>
        <taxon>Ornithinibacillus</taxon>
    </lineage>
</organism>
<evidence type="ECO:0000259" key="6">
    <source>
        <dbReference type="Pfam" id="PF02465"/>
    </source>
</evidence>
<dbReference type="GO" id="GO:0005576">
    <property type="term" value="C:extracellular region"/>
    <property type="evidence" value="ECO:0007669"/>
    <property type="project" value="UniProtKB-SubCell"/>
</dbReference>
<evidence type="ECO:0000313" key="8">
    <source>
        <dbReference type="EMBL" id="XDK33738.1"/>
    </source>
</evidence>
<protein>
    <recommendedName>
        <fullName evidence="5">Flagellar hook-associated protein 2</fullName>
        <shortName evidence="5">HAP2</shortName>
    </recommendedName>
    <alternativeName>
        <fullName evidence="5">Flagellar cap protein</fullName>
    </alternativeName>
</protein>
<reference evidence="8" key="1">
    <citation type="submission" date="2024-07" db="EMBL/GenBank/DDBJ databases">
        <title>Halotolerant mesophilic bacterium Ornithinibacillus sp. 4-3, sp. nov., isolated from soil.</title>
        <authorList>
            <person name="Sidarenka A.V."/>
            <person name="Guliayeva D.E."/>
            <person name="Leanovich S.I."/>
            <person name="Hileuskaya K.S."/>
            <person name="Akhremchuk A.E."/>
            <person name="Sikolenko M.A."/>
            <person name="Valentovich L.N."/>
        </authorList>
    </citation>
    <scope>NUCLEOTIDE SEQUENCE</scope>
    <source>
        <strain evidence="8">4-3</strain>
    </source>
</reference>
<dbReference type="RefSeq" id="WP_368654416.1">
    <property type="nucleotide sequence ID" value="NZ_CP162599.1"/>
</dbReference>
<feature type="domain" description="Flagellar hook-associated protein 2 N-terminal" evidence="6">
    <location>
        <begin position="10"/>
        <end position="105"/>
    </location>
</feature>
<dbReference type="InterPro" id="IPR003481">
    <property type="entry name" value="FliD_N"/>
</dbReference>
<dbReference type="Pfam" id="PF02465">
    <property type="entry name" value="FliD_N"/>
    <property type="match status" value="1"/>
</dbReference>
<dbReference type="InterPro" id="IPR040026">
    <property type="entry name" value="FliD"/>
</dbReference>
<comment type="subcellular location">
    <subcellularLocation>
        <location evidence="5">Secreted</location>
    </subcellularLocation>
    <subcellularLocation>
        <location evidence="5">Bacterial flagellum</location>
    </subcellularLocation>
</comment>
<keyword evidence="4 5" id="KW-0975">Bacterial flagellum</keyword>
<name>A0AB39HRE7_9BACI</name>
<evidence type="ECO:0000256" key="5">
    <source>
        <dbReference type="RuleBase" id="RU362066"/>
    </source>
</evidence>
<comment type="subunit">
    <text evidence="2 5">Homopentamer.</text>
</comment>
<keyword evidence="8" id="KW-0966">Cell projection</keyword>
<keyword evidence="8" id="KW-0282">Flagellum</keyword>
<dbReference type="PANTHER" id="PTHR30288">
    <property type="entry name" value="FLAGELLAR CAP/ASSEMBLY PROTEIN FLID"/>
    <property type="match status" value="1"/>
</dbReference>
<dbReference type="GO" id="GO:0071973">
    <property type="term" value="P:bacterial-type flagellum-dependent cell motility"/>
    <property type="evidence" value="ECO:0007669"/>
    <property type="project" value="TreeGrafter"/>
</dbReference>
<accession>A0AB39HRE7</accession>
<dbReference type="GO" id="GO:0009421">
    <property type="term" value="C:bacterial-type flagellum filament cap"/>
    <property type="evidence" value="ECO:0007669"/>
    <property type="project" value="InterPro"/>
</dbReference>
<evidence type="ECO:0000259" key="7">
    <source>
        <dbReference type="Pfam" id="PF07195"/>
    </source>
</evidence>
<dbReference type="InterPro" id="IPR010809">
    <property type="entry name" value="FliD_C"/>
</dbReference>
<dbReference type="PANTHER" id="PTHR30288:SF0">
    <property type="entry name" value="FLAGELLAR HOOK-ASSOCIATED PROTEIN 2"/>
    <property type="match status" value="1"/>
</dbReference>
<evidence type="ECO:0000256" key="2">
    <source>
        <dbReference type="ARBA" id="ARBA00011255"/>
    </source>
</evidence>
<evidence type="ECO:0000256" key="3">
    <source>
        <dbReference type="ARBA" id="ARBA00023054"/>
    </source>
</evidence>
<comment type="similarity">
    <text evidence="1 5">Belongs to the FliD family.</text>
</comment>
<keyword evidence="3" id="KW-0175">Coiled coil</keyword>
<proteinExistence type="inferred from homology"/>
<feature type="domain" description="Flagellar hook-associated protein 2 C-terminal" evidence="7">
    <location>
        <begin position="248"/>
        <end position="498"/>
    </location>
</feature>